<evidence type="ECO:0008006" key="3">
    <source>
        <dbReference type="Google" id="ProtNLM"/>
    </source>
</evidence>
<reference evidence="2" key="1">
    <citation type="submission" date="2017-09" db="EMBL/GenBank/DDBJ databases">
        <authorList>
            <person name="Varghese N."/>
            <person name="Submissions S."/>
        </authorList>
    </citation>
    <scope>NUCLEOTIDE SEQUENCE [LARGE SCALE GENOMIC DNA]</scope>
    <source>
        <strain evidence="2">CGMCC 1.12641</strain>
    </source>
</reference>
<protein>
    <recommendedName>
        <fullName evidence="3">N-acetyltransferase domain-containing protein</fullName>
    </recommendedName>
</protein>
<dbReference type="OrthoDB" id="9773249at2"/>
<gene>
    <name evidence="1" type="ORF">SAMN06296241_1209</name>
</gene>
<keyword evidence="2" id="KW-1185">Reference proteome</keyword>
<dbReference type="RefSeq" id="WP_097055394.1">
    <property type="nucleotide sequence ID" value="NZ_OCMF01000001.1"/>
</dbReference>
<dbReference type="InterPro" id="IPR016181">
    <property type="entry name" value="Acyl_CoA_acyltransferase"/>
</dbReference>
<dbReference type="Proteomes" id="UP000219193">
    <property type="component" value="Unassembled WGS sequence"/>
</dbReference>
<evidence type="ECO:0000313" key="1">
    <source>
        <dbReference type="EMBL" id="SOC79677.1"/>
    </source>
</evidence>
<dbReference type="Gene3D" id="2.30.130.30">
    <property type="entry name" value="Hypothetical protein"/>
    <property type="match status" value="1"/>
</dbReference>
<dbReference type="AlphaFoldDB" id="A0A285X2W3"/>
<evidence type="ECO:0000313" key="2">
    <source>
        <dbReference type="Proteomes" id="UP000219193"/>
    </source>
</evidence>
<proteinExistence type="predicted"/>
<dbReference type="EMBL" id="OCMF01000001">
    <property type="protein sequence ID" value="SOC79677.1"/>
    <property type="molecule type" value="Genomic_DNA"/>
</dbReference>
<accession>A0A285X2W3</accession>
<organism evidence="1 2">
    <name type="scientific">Salinimicrobium sediminis</name>
    <dbReference type="NCBI Taxonomy" id="1343891"/>
    <lineage>
        <taxon>Bacteria</taxon>
        <taxon>Pseudomonadati</taxon>
        <taxon>Bacteroidota</taxon>
        <taxon>Flavobacteriia</taxon>
        <taxon>Flavobacteriales</taxon>
        <taxon>Flavobacteriaceae</taxon>
        <taxon>Salinimicrobium</taxon>
    </lineage>
</organism>
<dbReference type="Gene3D" id="3.40.630.30">
    <property type="match status" value="1"/>
</dbReference>
<dbReference type="SUPFAM" id="SSF55729">
    <property type="entry name" value="Acyl-CoA N-acyltransferases (Nat)"/>
    <property type="match status" value="1"/>
</dbReference>
<name>A0A285X2W3_9FLAO</name>
<sequence length="501" mass="59372">MRILIDTNILIGLEDNQVIKEAFSKFYRLAKVNGCKILYHPKAIPIDVSRDKDGTRKEIIISKLKKYEKIEDFAEPTVSFTQNFRNKKINDEIDNKQLFQLEKDFVDFFVTQDNGIHKNAEKINLESKVLTIDKALKLLEEQFTFKIPSHPILREHSIREIEDKFNSEFFDSLRTDYGKENFNKWLQKCVTKNRKCYSLIVEDQLQAILIYNVEKIEDHKIPNIYEKVLKICTLKVDDTAFGTKLGELFLNKMFELCLNSRIKYLYLTVYEKQEHLIKLLEIFGFYRDEFVNSQGLKEIRMIKCLDKDKIKISKNSISAHPFYLNNEQIKKFVIPIRPDFYSTLFKDGKLRSPTLFDQAPDSINEIQGNTIIKAYISNSRNQKPKKGDIVFFYSSKINQVIEPFGILESIQIVDDFNELWEIVNKKTVFTEQELRQWLEEKKELHVITFRLIAYLKNNISLEKIKEIDSFKNKLQTITELKEEDYIKLNNEGYFDQRYIIN</sequence>